<dbReference type="EMBL" id="MDTU01000001">
    <property type="protein sequence ID" value="ODN43421.1"/>
    <property type="molecule type" value="Genomic_DNA"/>
</dbReference>
<keyword evidence="2" id="KW-1185">Reference proteome</keyword>
<sequence length="68" mass="7695">MSVKTLPLLDSLPALKHESIWAGYSQDMGRVFKLSQKYPVAFTQYAVGKRELWAKGEVDYDALGNLYV</sequence>
<proteinExistence type="predicted"/>
<protein>
    <submittedName>
        <fullName evidence="1">Uncharacterized protein</fullName>
    </submittedName>
</protein>
<evidence type="ECO:0000313" key="2">
    <source>
        <dbReference type="Proteomes" id="UP000094329"/>
    </source>
</evidence>
<accession>A0ABX3A3G6</accession>
<gene>
    <name evidence="1" type="ORF">BGC07_11430</name>
</gene>
<reference evidence="1 2" key="1">
    <citation type="submission" date="2016-08" db="EMBL/GenBank/DDBJ databases">
        <title>Draft genome sequence of Candidatus Piscirickettsia litoralis, from seawater.</title>
        <authorList>
            <person name="Wan X."/>
            <person name="Lee A.J."/>
            <person name="Hou S."/>
            <person name="Donachie S.P."/>
        </authorList>
    </citation>
    <scope>NUCLEOTIDE SEQUENCE [LARGE SCALE GENOMIC DNA]</scope>
    <source>
        <strain evidence="1 2">Y2</strain>
    </source>
</reference>
<organism evidence="1 2">
    <name type="scientific">Piscirickettsia litoralis</name>
    <dbReference type="NCBI Taxonomy" id="1891921"/>
    <lineage>
        <taxon>Bacteria</taxon>
        <taxon>Pseudomonadati</taxon>
        <taxon>Pseudomonadota</taxon>
        <taxon>Gammaproteobacteria</taxon>
        <taxon>Thiotrichales</taxon>
        <taxon>Piscirickettsiaceae</taxon>
        <taxon>Piscirickettsia</taxon>
    </lineage>
</organism>
<evidence type="ECO:0000313" key="1">
    <source>
        <dbReference type="EMBL" id="ODN43421.1"/>
    </source>
</evidence>
<comment type="caution">
    <text evidence="1">The sequence shown here is derived from an EMBL/GenBank/DDBJ whole genome shotgun (WGS) entry which is preliminary data.</text>
</comment>
<name>A0ABX3A3G6_9GAMM</name>
<dbReference type="Proteomes" id="UP000094329">
    <property type="component" value="Unassembled WGS sequence"/>
</dbReference>